<dbReference type="Gene3D" id="3.40.710.10">
    <property type="entry name" value="DD-peptidase/beta-lactamase superfamily"/>
    <property type="match status" value="1"/>
</dbReference>
<dbReference type="SUPFAM" id="SSF56601">
    <property type="entry name" value="beta-lactamase/transpeptidase-like"/>
    <property type="match status" value="1"/>
</dbReference>
<gene>
    <name evidence="3" type="ordered locus">AOLE_12585</name>
</gene>
<evidence type="ECO:0000313" key="3">
    <source>
        <dbReference type="EMBL" id="ADI91404.1"/>
    </source>
</evidence>
<evidence type="ECO:0000259" key="2">
    <source>
        <dbReference type="Pfam" id="PF00144"/>
    </source>
</evidence>
<dbReference type="Proteomes" id="UP000000392">
    <property type="component" value="Chromosome"/>
</dbReference>
<name>A0AAN0P9N7_ACISD</name>
<feature type="domain" description="Beta-lactamase-related" evidence="2">
    <location>
        <begin position="114"/>
        <end position="415"/>
    </location>
</feature>
<dbReference type="EMBL" id="CP002080">
    <property type="protein sequence ID" value="ADI91404.1"/>
    <property type="molecule type" value="Genomic_DNA"/>
</dbReference>
<keyword evidence="1" id="KW-0732">Signal</keyword>
<organism evidence="3 4">
    <name type="scientific">Acinetobacter oleivorans (strain JCM 16667 / KCTC 23045 / DR1)</name>
    <dbReference type="NCBI Taxonomy" id="436717"/>
    <lineage>
        <taxon>Bacteria</taxon>
        <taxon>Pseudomonadati</taxon>
        <taxon>Pseudomonadota</taxon>
        <taxon>Gammaproteobacteria</taxon>
        <taxon>Moraxellales</taxon>
        <taxon>Moraxellaceae</taxon>
        <taxon>Acinetobacter</taxon>
    </lineage>
</organism>
<proteinExistence type="predicted"/>
<dbReference type="Pfam" id="PF00144">
    <property type="entry name" value="Beta-lactamase"/>
    <property type="match status" value="1"/>
</dbReference>
<evidence type="ECO:0000313" key="4">
    <source>
        <dbReference type="Proteomes" id="UP000000392"/>
    </source>
</evidence>
<dbReference type="InterPro" id="IPR001466">
    <property type="entry name" value="Beta-lactam-related"/>
</dbReference>
<dbReference type="PANTHER" id="PTHR43283:SF14">
    <property type="entry name" value="BLL8153 PROTEIN"/>
    <property type="match status" value="1"/>
</dbReference>
<accession>A0AAN0P9N7</accession>
<evidence type="ECO:0000256" key="1">
    <source>
        <dbReference type="SAM" id="SignalP"/>
    </source>
</evidence>
<dbReference type="RefSeq" id="WP_013198343.1">
    <property type="nucleotide sequence ID" value="NC_014259.1"/>
</dbReference>
<dbReference type="AlphaFoldDB" id="A0AAN0P9N7"/>
<dbReference type="PROSITE" id="PS51257">
    <property type="entry name" value="PROKAR_LIPOPROTEIN"/>
    <property type="match status" value="1"/>
</dbReference>
<sequence length="431" mass="48693">MKITKMSLLFTGLFVSSVACAEYSCQQLELKDCPTTVDKKLPDPHDMLTWTQQQRVVGFRNTFHSYDGSVFHPDKKNVLALPKLKDSIKNKDIHYSVDGKNYNLNDYLKNQSVAGLIVLKDGKIAYEYYGQGNNETTLWTSRSVAKSIVATLIGVAIQQGKIKSVDDPIIQYLPDLKGTAWEKVSLKQLLQHTSGVEWNENYKDPNSDFAKMTYCEAANNPDACVYKNVKNLKAKYEPGTVWSYSTGGAYLVGKVLEAATHENIAKYLEDNVWKRVGMEREGVWQSYTRNQVDMGGHGFNATLRDYARFGQFILNEGRVSNGDKMLPDGWTAQATKWNQAKGSVSENYPKGIYGFQWWNSHAKKGSPLSTQNSDETFWGLGIFGQMLAINPKDKIVMMQWSTWETAMPSAELDNEKSLFFNAVTQHLTEQK</sequence>
<dbReference type="PANTHER" id="PTHR43283">
    <property type="entry name" value="BETA-LACTAMASE-RELATED"/>
    <property type="match status" value="1"/>
</dbReference>
<dbReference type="InterPro" id="IPR050789">
    <property type="entry name" value="Diverse_Enzym_Activities"/>
</dbReference>
<protein>
    <submittedName>
        <fullName evidence="3">Beta-lactamase</fullName>
    </submittedName>
</protein>
<dbReference type="InterPro" id="IPR012338">
    <property type="entry name" value="Beta-lactam/transpept-like"/>
</dbReference>
<dbReference type="GeneID" id="9382938"/>
<dbReference type="KEGG" id="acd:AOLE_12585"/>
<feature type="signal peptide" evidence="1">
    <location>
        <begin position="1"/>
        <end position="21"/>
    </location>
</feature>
<feature type="chain" id="PRO_5042960256" evidence="1">
    <location>
        <begin position="22"/>
        <end position="431"/>
    </location>
</feature>
<reference evidence="3 4" key="1">
    <citation type="journal article" date="2010" name="J. Bacteriol.">
        <title>Complete genome sequence of the diesel-degrading Acinetobacter sp. strain DR1.</title>
        <authorList>
            <person name="Jung J."/>
            <person name="Baek J.H."/>
            <person name="Park W."/>
        </authorList>
    </citation>
    <scope>NUCLEOTIDE SEQUENCE [LARGE SCALE GENOMIC DNA]</scope>
    <source>
        <strain evidence="4">JCM 16667 / KCTC 23045 / DR1</strain>
    </source>
</reference>